<organism evidence="3 4">
    <name type="scientific">Agromyces atrinae</name>
    <dbReference type="NCBI Taxonomy" id="592376"/>
    <lineage>
        <taxon>Bacteria</taxon>
        <taxon>Bacillati</taxon>
        <taxon>Actinomycetota</taxon>
        <taxon>Actinomycetes</taxon>
        <taxon>Micrococcales</taxon>
        <taxon>Microbacteriaceae</taxon>
        <taxon>Agromyces</taxon>
    </lineage>
</organism>
<evidence type="ECO:0000313" key="2">
    <source>
        <dbReference type="EMBL" id="NYD68586.1"/>
    </source>
</evidence>
<dbReference type="EMBL" id="JACCBI010000001">
    <property type="protein sequence ID" value="NYD68586.1"/>
    <property type="molecule type" value="Genomic_DNA"/>
</dbReference>
<dbReference type="PROSITE" id="PS51186">
    <property type="entry name" value="GNAT"/>
    <property type="match status" value="1"/>
</dbReference>
<reference evidence="2 5" key="2">
    <citation type="submission" date="2020-07" db="EMBL/GenBank/DDBJ databases">
        <title>Sequencing the genomes of 1000 actinobacteria strains.</title>
        <authorList>
            <person name="Klenk H.-P."/>
        </authorList>
    </citation>
    <scope>NUCLEOTIDE SEQUENCE [LARGE SCALE GENOMIC DNA]</scope>
    <source>
        <strain evidence="2 5">DSM 23870</strain>
    </source>
</reference>
<dbReference type="Proteomes" id="UP000581087">
    <property type="component" value="Unassembled WGS sequence"/>
</dbReference>
<dbReference type="EMBL" id="SDPM01000006">
    <property type="protein sequence ID" value="RXZ85964.1"/>
    <property type="molecule type" value="Genomic_DNA"/>
</dbReference>
<dbReference type="RefSeq" id="WP_129175531.1">
    <property type="nucleotide sequence ID" value="NZ_JACCBI010000001.1"/>
</dbReference>
<dbReference type="SUPFAM" id="SSF55729">
    <property type="entry name" value="Acyl-CoA N-acyltransferases (Nat)"/>
    <property type="match status" value="1"/>
</dbReference>
<dbReference type="InterPro" id="IPR016181">
    <property type="entry name" value="Acyl_CoA_acyltransferase"/>
</dbReference>
<dbReference type="PANTHER" id="PTHR43792:SF1">
    <property type="entry name" value="N-ACETYLTRANSFERASE DOMAIN-CONTAINING PROTEIN"/>
    <property type="match status" value="1"/>
</dbReference>
<dbReference type="Pfam" id="PF13302">
    <property type="entry name" value="Acetyltransf_3"/>
    <property type="match status" value="1"/>
</dbReference>
<dbReference type="Proteomes" id="UP000292686">
    <property type="component" value="Unassembled WGS sequence"/>
</dbReference>
<evidence type="ECO:0000313" key="3">
    <source>
        <dbReference type="EMBL" id="RXZ85964.1"/>
    </source>
</evidence>
<proteinExistence type="predicted"/>
<dbReference type="InterPro" id="IPR000182">
    <property type="entry name" value="GNAT_dom"/>
</dbReference>
<dbReference type="InterPro" id="IPR051531">
    <property type="entry name" value="N-acetyltransferase"/>
</dbReference>
<keyword evidence="4" id="KW-1185">Reference proteome</keyword>
<evidence type="ECO:0000259" key="1">
    <source>
        <dbReference type="PROSITE" id="PS51186"/>
    </source>
</evidence>
<sequence>MSDPVDLRTARLVLDQPTTADVDTIAEFCRDPLFERYLTTPWPYERHHADMYVEQYVPNGWQTGGESTWALRLEPGSPLLGVVGIRSGSGEIGFWLGAPHRGHGYMPEAVRAVIAWAHDGGMPGVDDLLWRAAPGNRASASVARATGFRFTGEVDPTFLDRSGQPTAAWIARRGRSIDHNAAASWAAILEWPS</sequence>
<dbReference type="GO" id="GO:0016747">
    <property type="term" value="F:acyltransferase activity, transferring groups other than amino-acyl groups"/>
    <property type="evidence" value="ECO:0007669"/>
    <property type="project" value="InterPro"/>
</dbReference>
<dbReference type="OrthoDB" id="9795188at2"/>
<keyword evidence="3" id="KW-0808">Transferase</keyword>
<evidence type="ECO:0000313" key="5">
    <source>
        <dbReference type="Proteomes" id="UP000581087"/>
    </source>
</evidence>
<accession>A0A4Q2M228</accession>
<comment type="caution">
    <text evidence="3">The sequence shown here is derived from an EMBL/GenBank/DDBJ whole genome shotgun (WGS) entry which is preliminary data.</text>
</comment>
<evidence type="ECO:0000313" key="4">
    <source>
        <dbReference type="Proteomes" id="UP000292686"/>
    </source>
</evidence>
<name>A0A4Q2M228_9MICO</name>
<feature type="domain" description="N-acetyltransferase" evidence="1">
    <location>
        <begin position="12"/>
        <end position="175"/>
    </location>
</feature>
<dbReference type="Gene3D" id="3.40.630.30">
    <property type="match status" value="1"/>
</dbReference>
<reference evidence="3 4" key="1">
    <citation type="submission" date="2019-01" db="EMBL/GenBank/DDBJ databases">
        <title>Agromyces.</title>
        <authorList>
            <person name="Li J."/>
        </authorList>
    </citation>
    <scope>NUCLEOTIDE SEQUENCE [LARGE SCALE GENOMIC DNA]</scope>
    <source>
        <strain evidence="3 4">DSM 23870</strain>
    </source>
</reference>
<protein>
    <submittedName>
        <fullName evidence="2 3">N-acetyltransferase</fullName>
    </submittedName>
</protein>
<gene>
    <name evidence="2" type="ORF">BJ972_003105</name>
    <name evidence="3" type="ORF">ESP50_12190</name>
</gene>
<dbReference type="AlphaFoldDB" id="A0A4Q2M228"/>
<dbReference type="PANTHER" id="PTHR43792">
    <property type="entry name" value="GNAT FAMILY, PUTATIVE (AFU_ORTHOLOGUE AFUA_3G00765)-RELATED-RELATED"/>
    <property type="match status" value="1"/>
</dbReference>